<evidence type="ECO:0000313" key="2">
    <source>
        <dbReference type="EMBL" id="MEQ2242741.1"/>
    </source>
</evidence>
<accession>A0ABV0UDC3</accession>
<feature type="region of interest" description="Disordered" evidence="1">
    <location>
        <begin position="1"/>
        <end position="28"/>
    </location>
</feature>
<evidence type="ECO:0000313" key="3">
    <source>
        <dbReference type="Proteomes" id="UP001482620"/>
    </source>
</evidence>
<proteinExistence type="predicted"/>
<name>A0ABV0UDC3_9TELE</name>
<dbReference type="EMBL" id="JAHRIQ010069044">
    <property type="protein sequence ID" value="MEQ2242741.1"/>
    <property type="molecule type" value="Genomic_DNA"/>
</dbReference>
<organism evidence="2 3">
    <name type="scientific">Ilyodon furcidens</name>
    <name type="common">goldbreast splitfin</name>
    <dbReference type="NCBI Taxonomy" id="33524"/>
    <lineage>
        <taxon>Eukaryota</taxon>
        <taxon>Metazoa</taxon>
        <taxon>Chordata</taxon>
        <taxon>Craniata</taxon>
        <taxon>Vertebrata</taxon>
        <taxon>Euteleostomi</taxon>
        <taxon>Actinopterygii</taxon>
        <taxon>Neopterygii</taxon>
        <taxon>Teleostei</taxon>
        <taxon>Neoteleostei</taxon>
        <taxon>Acanthomorphata</taxon>
        <taxon>Ovalentaria</taxon>
        <taxon>Atherinomorphae</taxon>
        <taxon>Cyprinodontiformes</taxon>
        <taxon>Goodeidae</taxon>
        <taxon>Ilyodon</taxon>
    </lineage>
</organism>
<evidence type="ECO:0000256" key="1">
    <source>
        <dbReference type="SAM" id="MobiDB-lite"/>
    </source>
</evidence>
<comment type="caution">
    <text evidence="2">The sequence shown here is derived from an EMBL/GenBank/DDBJ whole genome shotgun (WGS) entry which is preliminary data.</text>
</comment>
<reference evidence="2 3" key="1">
    <citation type="submission" date="2021-06" db="EMBL/GenBank/DDBJ databases">
        <authorList>
            <person name="Palmer J.M."/>
        </authorList>
    </citation>
    <scope>NUCLEOTIDE SEQUENCE [LARGE SCALE GENOMIC DNA]</scope>
    <source>
        <strain evidence="3">if_2019</strain>
        <tissue evidence="2">Muscle</tissue>
    </source>
</reference>
<gene>
    <name evidence="2" type="ORF">ILYODFUR_039106</name>
</gene>
<protein>
    <submittedName>
        <fullName evidence="2">Uncharacterized protein</fullName>
    </submittedName>
</protein>
<sequence>MNTERSREIQTGHKINPMAVPVPRPKSCRRPEGIKEDEFIAKNRILGSCFCKSSDRTTLWMFLSNFFINLFIHEKGDKK</sequence>
<feature type="compositionally biased region" description="Basic and acidic residues" evidence="1">
    <location>
        <begin position="1"/>
        <end position="11"/>
    </location>
</feature>
<keyword evidence="3" id="KW-1185">Reference proteome</keyword>
<dbReference type="Proteomes" id="UP001482620">
    <property type="component" value="Unassembled WGS sequence"/>
</dbReference>